<evidence type="ECO:0000256" key="5">
    <source>
        <dbReference type="ARBA" id="ARBA00022692"/>
    </source>
</evidence>
<feature type="transmembrane region" description="Helical" evidence="8">
    <location>
        <begin position="296"/>
        <end position="316"/>
    </location>
</feature>
<dbReference type="GO" id="GO:0033214">
    <property type="term" value="P:siderophore-iron import into cell"/>
    <property type="evidence" value="ECO:0007669"/>
    <property type="project" value="TreeGrafter"/>
</dbReference>
<feature type="transmembrane region" description="Helical" evidence="8">
    <location>
        <begin position="94"/>
        <end position="125"/>
    </location>
</feature>
<keyword evidence="10" id="KW-1185">Reference proteome</keyword>
<evidence type="ECO:0000313" key="9">
    <source>
        <dbReference type="EMBL" id="RMB62512.1"/>
    </source>
</evidence>
<comment type="similarity">
    <text evidence="2">Belongs to the binding-protein-dependent transport system permease family. FecCD subfamily.</text>
</comment>
<dbReference type="GO" id="GO:0022857">
    <property type="term" value="F:transmembrane transporter activity"/>
    <property type="evidence" value="ECO:0007669"/>
    <property type="project" value="InterPro"/>
</dbReference>
<dbReference type="Pfam" id="PF01032">
    <property type="entry name" value="FecCD"/>
    <property type="match status" value="1"/>
</dbReference>
<dbReference type="Gene3D" id="1.10.3470.10">
    <property type="entry name" value="ABC transporter involved in vitamin B12 uptake, BtuC"/>
    <property type="match status" value="1"/>
</dbReference>
<evidence type="ECO:0000256" key="7">
    <source>
        <dbReference type="ARBA" id="ARBA00023136"/>
    </source>
</evidence>
<dbReference type="EMBL" id="REFW01000001">
    <property type="protein sequence ID" value="RMB62512.1"/>
    <property type="molecule type" value="Genomic_DNA"/>
</dbReference>
<dbReference type="SUPFAM" id="SSF81345">
    <property type="entry name" value="ABC transporter involved in vitamin B12 uptake, BtuC"/>
    <property type="match status" value="1"/>
</dbReference>
<protein>
    <submittedName>
        <fullName evidence="9">ABC transporter permease</fullName>
    </submittedName>
</protein>
<dbReference type="PANTHER" id="PTHR30472:SF27">
    <property type="entry name" value="PETROBACTIN IMPORT SYSTEM PERMEASE PROTEIN YCLN"/>
    <property type="match status" value="1"/>
</dbReference>
<dbReference type="OrthoDB" id="9811975at2"/>
<name>A0A3M0GIR0_9ACTN</name>
<evidence type="ECO:0000256" key="3">
    <source>
        <dbReference type="ARBA" id="ARBA00022448"/>
    </source>
</evidence>
<evidence type="ECO:0000256" key="4">
    <source>
        <dbReference type="ARBA" id="ARBA00022475"/>
    </source>
</evidence>
<accession>A0A3M0GIR0</accession>
<evidence type="ECO:0000313" key="10">
    <source>
        <dbReference type="Proteomes" id="UP000275256"/>
    </source>
</evidence>
<dbReference type="InterPro" id="IPR037294">
    <property type="entry name" value="ABC_BtuC-like"/>
</dbReference>
<dbReference type="GO" id="GO:0005886">
    <property type="term" value="C:plasma membrane"/>
    <property type="evidence" value="ECO:0007669"/>
    <property type="project" value="UniProtKB-SubCell"/>
</dbReference>
<reference evidence="9 10" key="1">
    <citation type="submission" date="2018-10" db="EMBL/GenBank/DDBJ databases">
        <title>Tessaracoccus antarcticuss sp. nov., isolated from sediment.</title>
        <authorList>
            <person name="Zhou L.Y."/>
            <person name="Du Z.J."/>
        </authorList>
    </citation>
    <scope>NUCLEOTIDE SEQUENCE [LARGE SCALE GENOMIC DNA]</scope>
    <source>
        <strain evidence="9 10">JDX10</strain>
    </source>
</reference>
<proteinExistence type="inferred from homology"/>
<comment type="subcellular location">
    <subcellularLocation>
        <location evidence="1">Cell membrane</location>
        <topology evidence="1">Multi-pass membrane protein</topology>
    </subcellularLocation>
</comment>
<dbReference type="PANTHER" id="PTHR30472">
    <property type="entry name" value="FERRIC ENTEROBACTIN TRANSPORT SYSTEM PERMEASE PROTEIN"/>
    <property type="match status" value="1"/>
</dbReference>
<feature type="transmembrane region" description="Helical" evidence="8">
    <location>
        <begin position="227"/>
        <end position="257"/>
    </location>
</feature>
<keyword evidence="4" id="KW-1003">Cell membrane</keyword>
<gene>
    <name evidence="9" type="ORF">EAX62_06625</name>
</gene>
<sequence>MSRGWFGGLAVLLVLAIVSVFTGVSDLSPVDFLTGTATDRQWLHLLASRVPRTVAVLLAGASLALSGLLMQLLVRNRFVEPGTVGTSESAGVGILIAVMVFPTAPLVVKMVIAIVTALIGTALFLRLVRSLPPKAPVVAVPLIGIMLAGVIAAGTTFVAYRFDLMQTIGIWMQGDFSGVLRGRYEMLWLLAGMGLLLWLFADRFTLASLGQDHARALGLSYKATLNLGLALVATSSAITLVVVGGIGFVGLVVPNLITLWRGDNLRRNIGWTALAGSGFVLVCDLMSRTLNAPYEVPVGTVSGVLGGIVFLGLLLTGRMRTQ</sequence>
<dbReference type="Proteomes" id="UP000275256">
    <property type="component" value="Unassembled WGS sequence"/>
</dbReference>
<keyword evidence="7 8" id="KW-0472">Membrane</keyword>
<evidence type="ECO:0000256" key="2">
    <source>
        <dbReference type="ARBA" id="ARBA00007935"/>
    </source>
</evidence>
<feature type="transmembrane region" description="Helical" evidence="8">
    <location>
        <begin position="183"/>
        <end position="201"/>
    </location>
</feature>
<dbReference type="InterPro" id="IPR000522">
    <property type="entry name" value="ABC_transptr_permease_BtuC"/>
</dbReference>
<feature type="transmembrane region" description="Helical" evidence="8">
    <location>
        <begin position="137"/>
        <end position="162"/>
    </location>
</feature>
<feature type="transmembrane region" description="Helical" evidence="8">
    <location>
        <begin position="269"/>
        <end position="290"/>
    </location>
</feature>
<keyword evidence="5 8" id="KW-0812">Transmembrane</keyword>
<comment type="caution">
    <text evidence="9">The sequence shown here is derived from an EMBL/GenBank/DDBJ whole genome shotgun (WGS) entry which is preliminary data.</text>
</comment>
<keyword evidence="6 8" id="KW-1133">Transmembrane helix</keyword>
<dbReference type="AlphaFoldDB" id="A0A3M0GIR0"/>
<organism evidence="9 10">
    <name type="scientific">Tessaracoccus antarcticus</name>
    <dbReference type="NCBI Taxonomy" id="2479848"/>
    <lineage>
        <taxon>Bacteria</taxon>
        <taxon>Bacillati</taxon>
        <taxon>Actinomycetota</taxon>
        <taxon>Actinomycetes</taxon>
        <taxon>Propionibacteriales</taxon>
        <taxon>Propionibacteriaceae</taxon>
        <taxon>Tessaracoccus</taxon>
    </lineage>
</organism>
<evidence type="ECO:0000256" key="6">
    <source>
        <dbReference type="ARBA" id="ARBA00022989"/>
    </source>
</evidence>
<dbReference type="CDD" id="cd06550">
    <property type="entry name" value="TM_ABC_iron-siderophores_like"/>
    <property type="match status" value="1"/>
</dbReference>
<evidence type="ECO:0000256" key="8">
    <source>
        <dbReference type="SAM" id="Phobius"/>
    </source>
</evidence>
<evidence type="ECO:0000256" key="1">
    <source>
        <dbReference type="ARBA" id="ARBA00004651"/>
    </source>
</evidence>
<keyword evidence="3" id="KW-0813">Transport</keyword>
<feature type="transmembrane region" description="Helical" evidence="8">
    <location>
        <begin position="54"/>
        <end position="74"/>
    </location>
</feature>